<dbReference type="GO" id="GO:0016757">
    <property type="term" value="F:glycosyltransferase activity"/>
    <property type="evidence" value="ECO:0007669"/>
    <property type="project" value="InterPro"/>
</dbReference>
<protein>
    <submittedName>
        <fullName evidence="3">Uncharacterized protein</fullName>
    </submittedName>
</protein>
<organism evidence="3 4">
    <name type="scientific">Paenibacillus oryzisoli</name>
    <dbReference type="NCBI Taxonomy" id="1850517"/>
    <lineage>
        <taxon>Bacteria</taxon>
        <taxon>Bacillati</taxon>
        <taxon>Bacillota</taxon>
        <taxon>Bacilli</taxon>
        <taxon>Bacillales</taxon>
        <taxon>Paenibacillaceae</taxon>
        <taxon>Paenibacillus</taxon>
    </lineage>
</organism>
<evidence type="ECO:0000313" key="3">
    <source>
        <dbReference type="EMBL" id="OAS18886.1"/>
    </source>
</evidence>
<dbReference type="Gene3D" id="3.40.50.2000">
    <property type="entry name" value="Glycogen Phosphorylase B"/>
    <property type="match status" value="2"/>
</dbReference>
<dbReference type="Pfam" id="PF13439">
    <property type="entry name" value="Glyco_transf_4"/>
    <property type="match status" value="1"/>
</dbReference>
<dbReference type="OrthoDB" id="139410at2"/>
<evidence type="ECO:0000259" key="1">
    <source>
        <dbReference type="Pfam" id="PF00534"/>
    </source>
</evidence>
<dbReference type="CDD" id="cd03801">
    <property type="entry name" value="GT4_PimA-like"/>
    <property type="match status" value="1"/>
</dbReference>
<comment type="caution">
    <text evidence="3">The sequence shown here is derived from an EMBL/GenBank/DDBJ whole genome shotgun (WGS) entry which is preliminary data.</text>
</comment>
<accession>A0A198ACU0</accession>
<dbReference type="Pfam" id="PF00534">
    <property type="entry name" value="Glycos_transf_1"/>
    <property type="match status" value="1"/>
</dbReference>
<dbReference type="InterPro" id="IPR050194">
    <property type="entry name" value="Glycosyltransferase_grp1"/>
</dbReference>
<dbReference type="RefSeq" id="WP_068664030.1">
    <property type="nucleotide sequence ID" value="NZ_LYPB01000061.1"/>
</dbReference>
<dbReference type="STRING" id="1850517.A8708_32055"/>
<dbReference type="PANTHER" id="PTHR45947">
    <property type="entry name" value="SULFOQUINOVOSYL TRANSFERASE SQD2"/>
    <property type="match status" value="1"/>
</dbReference>
<feature type="domain" description="Glycosyltransferase subfamily 4-like N-terminal" evidence="2">
    <location>
        <begin position="30"/>
        <end position="178"/>
    </location>
</feature>
<dbReference type="EMBL" id="LYPB01000061">
    <property type="protein sequence ID" value="OAS18886.1"/>
    <property type="molecule type" value="Genomic_DNA"/>
</dbReference>
<dbReference type="InterPro" id="IPR028098">
    <property type="entry name" value="Glyco_trans_4-like_N"/>
</dbReference>
<dbReference type="PANTHER" id="PTHR45947:SF3">
    <property type="entry name" value="SULFOQUINOVOSYL TRANSFERASE SQD2"/>
    <property type="match status" value="1"/>
</dbReference>
<evidence type="ECO:0000259" key="2">
    <source>
        <dbReference type="Pfam" id="PF13439"/>
    </source>
</evidence>
<gene>
    <name evidence="3" type="ORF">A8708_32055</name>
</gene>
<sequence length="396" mass="44447">MKTKRKPQSNVLVIVTPGSFPIPSGSSSSVEQVVEKTAEQLVSRMPVVVLGRKASYQPWKEIRHGVSYRRVPYQGRSAYISHISKQISQLHPGIIQVENRPLFLPVLRKRYPQGILSLVLHSTSFISPPYISKRTLRLCLLAADVIIVNSHFLKQFLQRKVPSAAHKIITHYLGVDVSAFTSKWTGEGLKARTEMRKQLNIEQRKIILFVGRLIPQKGVHHLIEAMKQVIKREPSAKLVIVGSAYYGSAKVTKYVKQLIQAAKAIHGHVTFIPYVRHQEMPKWVQIADVFVVPSICNEAFGLVNVEAMATGVPVVASRIGGIQEVVEDGKTGYLVDPKAIESELSERILQLLKDESLRRKLGENGIKRVDELFTWQKAAEVRASLYSQMLKETALV</sequence>
<dbReference type="Proteomes" id="UP000078454">
    <property type="component" value="Unassembled WGS sequence"/>
</dbReference>
<dbReference type="AlphaFoldDB" id="A0A198ACU0"/>
<feature type="domain" description="Glycosyl transferase family 1" evidence="1">
    <location>
        <begin position="192"/>
        <end position="368"/>
    </location>
</feature>
<reference evidence="3 4" key="1">
    <citation type="submission" date="2016-05" db="EMBL/GenBank/DDBJ databases">
        <title>Paenibacillus sp. 1ZS3-15 nov., isolated from the rhizosphere soil.</title>
        <authorList>
            <person name="Zhang X.X."/>
            <person name="Zhang J."/>
        </authorList>
    </citation>
    <scope>NUCLEOTIDE SEQUENCE [LARGE SCALE GENOMIC DNA]</scope>
    <source>
        <strain evidence="3 4">1ZS3-15</strain>
    </source>
</reference>
<dbReference type="InterPro" id="IPR001296">
    <property type="entry name" value="Glyco_trans_1"/>
</dbReference>
<evidence type="ECO:0000313" key="4">
    <source>
        <dbReference type="Proteomes" id="UP000078454"/>
    </source>
</evidence>
<name>A0A198ACU0_9BACL</name>
<dbReference type="SUPFAM" id="SSF53756">
    <property type="entry name" value="UDP-Glycosyltransferase/glycogen phosphorylase"/>
    <property type="match status" value="1"/>
</dbReference>
<proteinExistence type="predicted"/>
<keyword evidence="4" id="KW-1185">Reference proteome</keyword>